<dbReference type="GO" id="GO:0008061">
    <property type="term" value="F:chitin binding"/>
    <property type="evidence" value="ECO:0007669"/>
    <property type="project" value="InterPro"/>
</dbReference>
<dbReference type="GO" id="GO:0016757">
    <property type="term" value="F:glycosyltransferase activity"/>
    <property type="evidence" value="ECO:0007669"/>
    <property type="project" value="UniProtKB-KW"/>
</dbReference>
<dbReference type="CDD" id="cd06423">
    <property type="entry name" value="CESA_like"/>
    <property type="match status" value="1"/>
</dbReference>
<dbReference type="InterPro" id="IPR029044">
    <property type="entry name" value="Nucleotide-diphossugar_trans"/>
</dbReference>
<dbReference type="Gene3D" id="3.20.20.370">
    <property type="entry name" value="Glycoside hydrolase/deacetylase"/>
    <property type="match status" value="1"/>
</dbReference>
<evidence type="ECO:0000313" key="7">
    <source>
        <dbReference type="EMBL" id="TMQ57884.1"/>
    </source>
</evidence>
<dbReference type="EMBL" id="VBOV01000149">
    <property type="protein sequence ID" value="TMQ57884.1"/>
    <property type="molecule type" value="Genomic_DNA"/>
</dbReference>
<feature type="transmembrane region" description="Helical" evidence="4">
    <location>
        <begin position="33"/>
        <end position="57"/>
    </location>
</feature>
<keyword evidence="4" id="KW-1133">Transmembrane helix</keyword>
<dbReference type="SMART" id="SM00636">
    <property type="entry name" value="Glyco_18"/>
    <property type="match status" value="1"/>
</dbReference>
<reference evidence="7 8" key="1">
    <citation type="journal article" date="2019" name="Nat. Microbiol.">
        <title>Mediterranean grassland soil C-N compound turnover is dependent on rainfall and depth, and is mediated by genomically divergent microorganisms.</title>
        <authorList>
            <person name="Diamond S."/>
            <person name="Andeer P.F."/>
            <person name="Li Z."/>
            <person name="Crits-Christoph A."/>
            <person name="Burstein D."/>
            <person name="Anantharaman K."/>
            <person name="Lane K.R."/>
            <person name="Thomas B.C."/>
            <person name="Pan C."/>
            <person name="Northen T.R."/>
            <person name="Banfield J.F."/>
        </authorList>
    </citation>
    <scope>NUCLEOTIDE SEQUENCE [LARGE SCALE GENOMIC DNA]</scope>
    <source>
        <strain evidence="7">WS_5</strain>
    </source>
</reference>
<dbReference type="PROSITE" id="PS51677">
    <property type="entry name" value="NODB"/>
    <property type="match status" value="1"/>
</dbReference>
<keyword evidence="4" id="KW-0812">Transmembrane</keyword>
<evidence type="ECO:0000259" key="6">
    <source>
        <dbReference type="PROSITE" id="PS51910"/>
    </source>
</evidence>
<dbReference type="SUPFAM" id="SSF88713">
    <property type="entry name" value="Glycoside hydrolase/deacetylase"/>
    <property type="match status" value="1"/>
</dbReference>
<gene>
    <name evidence="7" type="ORF">E6K75_06115</name>
</gene>
<evidence type="ECO:0000256" key="4">
    <source>
        <dbReference type="SAM" id="Phobius"/>
    </source>
</evidence>
<feature type="transmembrane region" description="Helical" evidence="4">
    <location>
        <begin position="1089"/>
        <end position="1114"/>
    </location>
</feature>
<dbReference type="InterPro" id="IPR029070">
    <property type="entry name" value="Chitinase_insertion_sf"/>
</dbReference>
<dbReference type="PROSITE" id="PS51910">
    <property type="entry name" value="GH18_2"/>
    <property type="match status" value="1"/>
</dbReference>
<comment type="similarity">
    <text evidence="1">Belongs to the glycosyltransferase 2 family.</text>
</comment>
<feature type="domain" description="GH18" evidence="6">
    <location>
        <begin position="125"/>
        <end position="444"/>
    </location>
</feature>
<feature type="domain" description="NodB homology" evidence="5">
    <location>
        <begin position="514"/>
        <end position="714"/>
    </location>
</feature>
<evidence type="ECO:0000256" key="1">
    <source>
        <dbReference type="ARBA" id="ARBA00006739"/>
    </source>
</evidence>
<accession>A0A538T2X9</accession>
<evidence type="ECO:0000256" key="2">
    <source>
        <dbReference type="ARBA" id="ARBA00022676"/>
    </source>
</evidence>
<comment type="caution">
    <text evidence="7">The sequence shown here is derived from an EMBL/GenBank/DDBJ whole genome shotgun (WGS) entry which is preliminary data.</text>
</comment>
<dbReference type="InterPro" id="IPR017853">
    <property type="entry name" value="GH"/>
</dbReference>
<dbReference type="SUPFAM" id="SSF51445">
    <property type="entry name" value="(Trans)glycosidases"/>
    <property type="match status" value="1"/>
</dbReference>
<dbReference type="PANTHER" id="PTHR43630:SF1">
    <property type="entry name" value="POLY-BETA-1,6-N-ACETYL-D-GLUCOSAMINE SYNTHASE"/>
    <property type="match status" value="1"/>
</dbReference>
<protein>
    <submittedName>
        <fullName evidence="7">Glycosyltransferase</fullName>
    </submittedName>
</protein>
<dbReference type="Gene3D" id="3.90.550.10">
    <property type="entry name" value="Spore Coat Polysaccharide Biosynthesis Protein SpsA, Chain A"/>
    <property type="match status" value="1"/>
</dbReference>
<organism evidence="7 8">
    <name type="scientific">Eiseniibacteriota bacterium</name>
    <dbReference type="NCBI Taxonomy" id="2212470"/>
    <lineage>
        <taxon>Bacteria</taxon>
        <taxon>Candidatus Eiseniibacteriota</taxon>
    </lineage>
</organism>
<feature type="transmembrane region" description="Helical" evidence="4">
    <location>
        <begin position="755"/>
        <end position="782"/>
    </location>
</feature>
<keyword evidence="3 7" id="KW-0808">Transferase</keyword>
<dbReference type="GO" id="GO:0005975">
    <property type="term" value="P:carbohydrate metabolic process"/>
    <property type="evidence" value="ECO:0007669"/>
    <property type="project" value="InterPro"/>
</dbReference>
<evidence type="ECO:0000313" key="8">
    <source>
        <dbReference type="Proteomes" id="UP000320913"/>
    </source>
</evidence>
<dbReference type="Proteomes" id="UP000320913">
    <property type="component" value="Unassembled WGS sequence"/>
</dbReference>
<evidence type="ECO:0000256" key="3">
    <source>
        <dbReference type="ARBA" id="ARBA00022679"/>
    </source>
</evidence>
<dbReference type="SUPFAM" id="SSF53448">
    <property type="entry name" value="Nucleotide-diphospho-sugar transferases"/>
    <property type="match status" value="1"/>
</dbReference>
<dbReference type="Gene3D" id="3.10.50.10">
    <property type="match status" value="1"/>
</dbReference>
<dbReference type="GO" id="GO:0016810">
    <property type="term" value="F:hydrolase activity, acting on carbon-nitrogen (but not peptide) bonds"/>
    <property type="evidence" value="ECO:0007669"/>
    <property type="project" value="InterPro"/>
</dbReference>
<dbReference type="Gene3D" id="3.20.20.80">
    <property type="entry name" value="Glycosidases"/>
    <property type="match status" value="1"/>
</dbReference>
<sequence length="1169" mass="129217">MSTTDPGRPGRRAGRPVFVDPTGRRGRWVQRTAVALGAVMFVVVALFVLSLVSVPMLPHVLGVSPAVHAIRPTLPALPLRARERDRFMAARARHRLLAEIANEERERLARIHHARQPAHGTTSPPIVAAFYAPWQETGLHSLRANAEHITHLLPAWLHLTPDGASIDSSDWDPRATPHNLDVLRIAREHGIQVLPVLSNAHGEKFDPGPAHRLLADPARQLRLATELRDWLTAHGFNGLNVDLENLTARDAAEVPGFLARLRRTFTPHPLALSADLEIEGNVPASQAARSCDFVVLMAYDQHYSGGPAGPICGTAWYQRALNSALGSIPPERLVVGMGNYAYDWTEGHSPGVSLTYQEALLAARENRPDEPPSKVVDFDPAALNATFNYTDDAKHEHEVWMLDAISAANQWTLAAPRGVRGAALWVMGSEDPAVWAVLAAVRRGGTPDLAAIETPTFPYDVEFDGDGEILTVEELPQRGARQIDRDSTTQILTDERYDRYPAPYVIHRSGYHPKTLALTFDDGPSFPFTAEILDVLHRLRVPATFFVIGQNAEREPFLVRRIRDEGHEIGNHTFSHPNLAAVPDERVRLELNVTQRVLEAELGRSTLLFRPPYNADAEPTSAEEIAPILAASELGYVTVGEYLDPQDWRLVDTDSSGRVHPRTASDVARAILDEVHTQRGNAILLHDGGGDRSRTVQAIETIVPVLQREGYRFVTISQLAGLTRDQVMPRLGPRDRALRGVDLATFDVAFAVQAFLYWAFLTAIALGSARVILITTVAVIAARRPRARIRDHVSVSVLIAAYNERVLIARTLRAVLAGEDPPLEVIVVDDGSTDGTGDVVQALAAGEPRVRLLRQANAGKAAALNRAIGAARGDVLVCLDADTLFTPTTLSRLALHFADERVGAVAGNIKVGNRVNLWTRWQSIEYVVSQNLDRRAYALFNSVTVVPGAIGAWRRQAVQAVSGYRSDTFAEDMDLTWRLRRAGWRIANESEALAYTEVPDSLAAFFKQRFRWTYGTLQCLWKHRGALGRYGWFGRAALPSVWLFQILFQLLSPVIDLLIVWTLWNAGVTCVSSALLTHDWQPLPQAIESLAGVATLFVFFFLLELGGAAVAYALDRESPRDLLWLFWQRFVYRQVMYAVAIMSVRQAIWGRRAGWGKLERKGTAQAAHP</sequence>
<name>A0A538T2X9_UNCEI</name>
<dbReference type="Pfam" id="PF01522">
    <property type="entry name" value="Polysacc_deac_1"/>
    <property type="match status" value="1"/>
</dbReference>
<dbReference type="PANTHER" id="PTHR43630">
    <property type="entry name" value="POLY-BETA-1,6-N-ACETYL-D-GLUCOSAMINE SYNTHASE"/>
    <property type="match status" value="1"/>
</dbReference>
<dbReference type="Pfam" id="PF00704">
    <property type="entry name" value="Glyco_hydro_18"/>
    <property type="match status" value="1"/>
</dbReference>
<dbReference type="InterPro" id="IPR001223">
    <property type="entry name" value="Glyco_hydro18_cat"/>
</dbReference>
<dbReference type="InterPro" id="IPR002509">
    <property type="entry name" value="NODB_dom"/>
</dbReference>
<keyword evidence="2" id="KW-0328">Glycosyltransferase</keyword>
<dbReference type="InterPro" id="IPR011330">
    <property type="entry name" value="Glyco_hydro/deAcase_b/a-brl"/>
</dbReference>
<dbReference type="InterPro" id="IPR011583">
    <property type="entry name" value="Chitinase_II/V-like_cat"/>
</dbReference>
<evidence type="ECO:0000259" key="5">
    <source>
        <dbReference type="PROSITE" id="PS51677"/>
    </source>
</evidence>
<dbReference type="Pfam" id="PF13641">
    <property type="entry name" value="Glyco_tranf_2_3"/>
    <property type="match status" value="1"/>
</dbReference>
<proteinExistence type="inferred from homology"/>
<dbReference type="AlphaFoldDB" id="A0A538T2X9"/>
<keyword evidence="4" id="KW-0472">Membrane</keyword>